<comment type="cofactor">
    <cofactor evidence="1">
        <name>pantetheine 4'-phosphate</name>
        <dbReference type="ChEBI" id="CHEBI:47942"/>
    </cofactor>
</comment>
<dbReference type="Pfam" id="PF13193">
    <property type="entry name" value="AMP-binding_C"/>
    <property type="match status" value="1"/>
</dbReference>
<dbReference type="InterPro" id="IPR042099">
    <property type="entry name" value="ANL_N_sf"/>
</dbReference>
<evidence type="ECO:0000313" key="7">
    <source>
        <dbReference type="Proteomes" id="UP001501170"/>
    </source>
</evidence>
<dbReference type="PANTHER" id="PTHR45527:SF1">
    <property type="entry name" value="FATTY ACID SYNTHASE"/>
    <property type="match status" value="1"/>
</dbReference>
<dbReference type="Pfam" id="PF00550">
    <property type="entry name" value="PP-binding"/>
    <property type="match status" value="2"/>
</dbReference>
<feature type="domain" description="Carrier" evidence="5">
    <location>
        <begin position="969"/>
        <end position="1044"/>
    </location>
</feature>
<dbReference type="Pfam" id="PF00501">
    <property type="entry name" value="AMP-binding"/>
    <property type="match status" value="1"/>
</dbReference>
<dbReference type="SUPFAM" id="SSF47336">
    <property type="entry name" value="ACP-like"/>
    <property type="match status" value="2"/>
</dbReference>
<dbReference type="InterPro" id="IPR006162">
    <property type="entry name" value="Ppantetheine_attach_site"/>
</dbReference>
<comment type="caution">
    <text evidence="6">The sequence shown here is derived from an EMBL/GenBank/DDBJ whole genome shotgun (WGS) entry which is preliminary data.</text>
</comment>
<dbReference type="SUPFAM" id="SSF52777">
    <property type="entry name" value="CoA-dependent acyltransferases"/>
    <property type="match status" value="4"/>
</dbReference>
<evidence type="ECO:0000256" key="3">
    <source>
        <dbReference type="ARBA" id="ARBA00022553"/>
    </source>
</evidence>
<keyword evidence="2" id="KW-0596">Phosphopantetheine</keyword>
<feature type="region of interest" description="Disordered" evidence="4">
    <location>
        <begin position="1052"/>
        <end position="1074"/>
    </location>
</feature>
<feature type="domain" description="Carrier" evidence="5">
    <location>
        <begin position="1657"/>
        <end position="1731"/>
    </location>
</feature>
<dbReference type="Gene3D" id="1.10.1200.10">
    <property type="entry name" value="ACP-like"/>
    <property type="match status" value="1"/>
</dbReference>
<dbReference type="InterPro" id="IPR036736">
    <property type="entry name" value="ACP-like_sf"/>
</dbReference>
<dbReference type="EMBL" id="BAAARB010000032">
    <property type="protein sequence ID" value="GAA2393374.1"/>
    <property type="molecule type" value="Genomic_DNA"/>
</dbReference>
<dbReference type="Gene3D" id="3.30.300.30">
    <property type="match status" value="1"/>
</dbReference>
<organism evidence="6 7">
    <name type="scientific">Gordonia cholesterolivorans</name>
    <dbReference type="NCBI Taxonomy" id="559625"/>
    <lineage>
        <taxon>Bacteria</taxon>
        <taxon>Bacillati</taxon>
        <taxon>Actinomycetota</taxon>
        <taxon>Actinomycetes</taxon>
        <taxon>Mycobacteriales</taxon>
        <taxon>Gordoniaceae</taxon>
        <taxon>Gordonia</taxon>
    </lineage>
</organism>
<dbReference type="SMART" id="SM00823">
    <property type="entry name" value="PKS_PP"/>
    <property type="match status" value="2"/>
</dbReference>
<dbReference type="InterPro" id="IPR029058">
    <property type="entry name" value="AB_hydrolase_fold"/>
</dbReference>
<dbReference type="InterPro" id="IPR020845">
    <property type="entry name" value="AMP-binding_CS"/>
</dbReference>
<evidence type="ECO:0000313" key="6">
    <source>
        <dbReference type="EMBL" id="GAA2393374.1"/>
    </source>
</evidence>
<evidence type="ECO:0000259" key="5">
    <source>
        <dbReference type="PROSITE" id="PS50075"/>
    </source>
</evidence>
<dbReference type="SUPFAM" id="SSF56801">
    <property type="entry name" value="Acetyl-CoA synthetase-like"/>
    <property type="match status" value="1"/>
</dbReference>
<dbReference type="PROSITE" id="PS50075">
    <property type="entry name" value="CARRIER"/>
    <property type="match status" value="2"/>
</dbReference>
<gene>
    <name evidence="6" type="ORF">GCM10009855_36280</name>
</gene>
<dbReference type="Proteomes" id="UP001501170">
    <property type="component" value="Unassembled WGS sequence"/>
</dbReference>
<dbReference type="Gene3D" id="3.40.50.12780">
    <property type="entry name" value="N-terminal domain of ligase-like"/>
    <property type="match status" value="1"/>
</dbReference>
<dbReference type="InterPro" id="IPR009081">
    <property type="entry name" value="PP-bd_ACP"/>
</dbReference>
<sequence length="1771" mass="187869">MTSDLAARRRELLRKRLQEESLTHRGAAEAVPARADGARTPLPIAARRLWFAGHRDPDDTSLNISVAFALHGELDAERLRRAVESVVSRHETLRARYLAGEDGEPVMQHRVGAPISWTTADLTELSGSAAQRRLQVLAAREARTPFRLADDAPLRVTLAALAPEHHVLLLTVHHIAWDDDSWAVFFADLAAAYRETETAALARAYADVPDPSDDRLDADLAHWAQVLRPAPEPLDLPAATGATGSGRVHRRLAPEIEAAAAELARAARTTTFAVLLAATQAFLHRVYGADDVVIAVPTTVRPAGAEDLIGYFGNTVLLRGDVDARSSLTELIGCSRESLAAGLAACRVPIDRVVAEFAPDRRAGLAGLVSASLSLRRDLSGLGLDGLRVEHLDHLHAPNAQLPLEFAIVSGIEPVLELQYQSSRLRDAEAQALLAAYATFLTDVLGRPDAPIRDARLLDDESLSAVVSAAAGPAVDDVPDTLVGMFEAAVAQRPAHPAIVTEDRSITYAELGTDVDVLAARIAHAAGPALAAPDAVVALRMSASEDFVVAALAVLKTGAAYLPVDPDYPADRTAFLLEDARPVLVLDAAEVQRLRAEPEEAPRRLDLPGPSPESLAYIIYTSGSTGTPKGVAVEHRAIAEHLRAFGATSVVGSDDRLVQTSSVSFDASMFEIFATLTAGATLVIPKKGALTDIAYLADLLVREQVTVMHMVPSMLSTLLLIPEVKQWTTLRTVPVGGEALPGEVADEFTTAFTADLSNNYGPTEAVVAATHHRVDGPRGGAVVPIGRPNPGVAAHLLDAGLQPVPDGVVGELYLGGRQLARGYLRRSGLTAARFVADPFGKGERLYRTGDLARRGGDGELQFVGRSDDQIKVRGFRIEPGEIEAVLAAHEDVQRALVTVVDDRLLAYVIGESGAVPDPQALRDHAAQTLPSHMIPDAVVAIDEVPITVHGKLDRAALPVPATQAAGFVEPATPTERRVAAVFSELFGGRTIGSADSFFDLGGHSLLAARLVTALSAEFGLDVDVRAPFDAPTVAGLSALLVEKARAELGVDLDADPDQDGWADGAWTEGDAEGSDWADGDWTSADFGGIALGTPEPRHTEPVRPPLVAGDEVDRAPLSFSQLAMWFNERFGGASAENNIVLTLAVEGPVNDDALRGAIADVVRRHRSLRTSFSEIDGLPVQVIRDDADIEVPLSITEATDADDPVRIAAQTGELIFDLAAAPLVRAHLVRAGSSSVLALVIHHMVVDHGSTDIIIADLAAAYRARTGGPALTPRPAGPEYTDVARWQHSMFGLDADPDSDAGRYGRAQIDFWRDRLEGLPDEILVAADRPRPEGLSHRGVIVDFDISASRHERLKTVFRGSAVSDFMALTAMWSAALHTLGGGVDIAIGTPSAGRADPATADIVGLLANMVVLRTDLTGEPTLNDVLHRSRDAVLDAFSHQDLPIERLVEALNPRRTRARNPLFQSMVHFRDTAGEPVVQLAEGTSMHILPMEVDTSYLDLNLIVTTCADGSLSGRLVASADLYDEDTARGIADRFTTLLEALAENPQRRLSEVTVRPIPDALDASVHGEDPAVLAELIAARSPRRVQARPATLAGLPHAGLTHCASVATWIVDGPGAATALPETLRALSPASLVIDNYAAAPAAAPVAEVYTAGGGTQTPTERALVTMLEELLGVTGVGRDDNFFAVGGDSVISIQWSARAAAAGIALDPQQIFDHYSIAELAEAVDAARARHDDTVEPEPQPVDASPMSASGLSSDMLSALGSAWEAQQ</sequence>
<keyword evidence="3" id="KW-0597">Phosphoprotein</keyword>
<dbReference type="InterPro" id="IPR020806">
    <property type="entry name" value="PKS_PP-bd"/>
</dbReference>
<dbReference type="PROSITE" id="PS00012">
    <property type="entry name" value="PHOSPHOPANTETHEINE"/>
    <property type="match status" value="2"/>
</dbReference>
<dbReference type="RefSeq" id="WP_346077677.1">
    <property type="nucleotide sequence ID" value="NZ_BAAARB010000032.1"/>
</dbReference>
<dbReference type="PANTHER" id="PTHR45527">
    <property type="entry name" value="NONRIBOSOMAL PEPTIDE SYNTHETASE"/>
    <property type="match status" value="1"/>
</dbReference>
<evidence type="ECO:0000256" key="4">
    <source>
        <dbReference type="SAM" id="MobiDB-lite"/>
    </source>
</evidence>
<dbReference type="Gene3D" id="3.30.559.10">
    <property type="entry name" value="Chloramphenicol acetyltransferase-like domain"/>
    <property type="match status" value="2"/>
</dbReference>
<dbReference type="InterPro" id="IPR000873">
    <property type="entry name" value="AMP-dep_synth/lig_dom"/>
</dbReference>
<evidence type="ECO:0000256" key="2">
    <source>
        <dbReference type="ARBA" id="ARBA00022450"/>
    </source>
</evidence>
<dbReference type="InterPro" id="IPR023213">
    <property type="entry name" value="CAT-like_dom_sf"/>
</dbReference>
<feature type="region of interest" description="Disordered" evidence="4">
    <location>
        <begin position="1733"/>
        <end position="1757"/>
    </location>
</feature>
<dbReference type="PROSITE" id="PS00455">
    <property type="entry name" value="AMP_BINDING"/>
    <property type="match status" value="1"/>
</dbReference>
<dbReference type="Pfam" id="PF00668">
    <property type="entry name" value="Condensation"/>
    <property type="match status" value="2"/>
</dbReference>
<reference evidence="7" key="1">
    <citation type="journal article" date="2019" name="Int. J. Syst. Evol. Microbiol.">
        <title>The Global Catalogue of Microorganisms (GCM) 10K type strain sequencing project: providing services to taxonomists for standard genome sequencing and annotation.</title>
        <authorList>
            <consortium name="The Broad Institute Genomics Platform"/>
            <consortium name="The Broad Institute Genome Sequencing Center for Infectious Disease"/>
            <person name="Wu L."/>
            <person name="Ma J."/>
        </authorList>
    </citation>
    <scope>NUCLEOTIDE SEQUENCE [LARGE SCALE GENOMIC DNA]</scope>
    <source>
        <strain evidence="7">JCM 16227</strain>
    </source>
</reference>
<protein>
    <submittedName>
        <fullName evidence="6">Non-ribosomal peptide synthetase</fullName>
    </submittedName>
</protein>
<dbReference type="Gene3D" id="3.30.559.30">
    <property type="entry name" value="Nonribosomal peptide synthetase, condensation domain"/>
    <property type="match status" value="2"/>
</dbReference>
<name>A0ABP5V3I0_9ACTN</name>
<evidence type="ECO:0000256" key="1">
    <source>
        <dbReference type="ARBA" id="ARBA00001957"/>
    </source>
</evidence>
<accession>A0ABP5V3I0</accession>
<proteinExistence type="predicted"/>
<dbReference type="Gene3D" id="3.40.50.1820">
    <property type="entry name" value="alpha/beta hydrolase"/>
    <property type="match status" value="1"/>
</dbReference>
<dbReference type="InterPro" id="IPR045851">
    <property type="entry name" value="AMP-bd_C_sf"/>
</dbReference>
<keyword evidence="7" id="KW-1185">Reference proteome</keyword>
<dbReference type="InterPro" id="IPR001242">
    <property type="entry name" value="Condensation_dom"/>
</dbReference>
<dbReference type="NCBIfam" id="TIGR01733">
    <property type="entry name" value="AA-adenyl-dom"/>
    <property type="match status" value="1"/>
</dbReference>
<dbReference type="SMART" id="SM01294">
    <property type="entry name" value="PKS_PP_betabranch"/>
    <property type="match status" value="1"/>
</dbReference>
<dbReference type="InterPro" id="IPR010071">
    <property type="entry name" value="AA_adenyl_dom"/>
</dbReference>
<dbReference type="CDD" id="cd05930">
    <property type="entry name" value="A_NRPS"/>
    <property type="match status" value="1"/>
</dbReference>
<dbReference type="InterPro" id="IPR025110">
    <property type="entry name" value="AMP-bd_C"/>
</dbReference>